<dbReference type="Pfam" id="PF02586">
    <property type="entry name" value="SRAP"/>
    <property type="match status" value="1"/>
</dbReference>
<gene>
    <name evidence="9" type="ORF">EV129_117113</name>
</gene>
<comment type="caution">
    <text evidence="9">The sequence shown here is derived from an EMBL/GenBank/DDBJ whole genome shotgun (WGS) entry which is preliminary data.</text>
</comment>
<evidence type="ECO:0000256" key="6">
    <source>
        <dbReference type="ARBA" id="ARBA00023125"/>
    </source>
</evidence>
<protein>
    <recommendedName>
        <fullName evidence="8">Abasic site processing protein</fullName>
        <ecNumber evidence="8">3.4.-.-</ecNumber>
    </recommendedName>
</protein>
<evidence type="ECO:0000256" key="3">
    <source>
        <dbReference type="ARBA" id="ARBA00022763"/>
    </source>
</evidence>
<organism evidence="9 10">
    <name type="scientific">Rhizobium azibense</name>
    <dbReference type="NCBI Taxonomy" id="1136135"/>
    <lineage>
        <taxon>Bacteria</taxon>
        <taxon>Pseudomonadati</taxon>
        <taxon>Pseudomonadota</taxon>
        <taxon>Alphaproteobacteria</taxon>
        <taxon>Hyphomicrobiales</taxon>
        <taxon>Rhizobiaceae</taxon>
        <taxon>Rhizobium/Agrobacterium group</taxon>
        <taxon>Rhizobium</taxon>
    </lineage>
</organism>
<dbReference type="GO" id="GO:0003697">
    <property type="term" value="F:single-stranded DNA binding"/>
    <property type="evidence" value="ECO:0007669"/>
    <property type="project" value="InterPro"/>
</dbReference>
<dbReference type="GO" id="GO:0008233">
    <property type="term" value="F:peptidase activity"/>
    <property type="evidence" value="ECO:0007669"/>
    <property type="project" value="UniProtKB-KW"/>
</dbReference>
<keyword evidence="7" id="KW-0456">Lyase</keyword>
<evidence type="ECO:0000313" key="10">
    <source>
        <dbReference type="Proteomes" id="UP000295507"/>
    </source>
</evidence>
<dbReference type="GO" id="GO:0016829">
    <property type="term" value="F:lyase activity"/>
    <property type="evidence" value="ECO:0007669"/>
    <property type="project" value="UniProtKB-KW"/>
</dbReference>
<name>A0A4R3RNM4_9HYPH</name>
<dbReference type="InterPro" id="IPR003738">
    <property type="entry name" value="SRAP"/>
</dbReference>
<keyword evidence="5" id="KW-0190">Covalent protein-DNA linkage</keyword>
<evidence type="ECO:0000256" key="8">
    <source>
        <dbReference type="RuleBase" id="RU364100"/>
    </source>
</evidence>
<evidence type="ECO:0000256" key="5">
    <source>
        <dbReference type="ARBA" id="ARBA00023124"/>
    </source>
</evidence>
<dbReference type="EMBL" id="SMBK01000017">
    <property type="protein sequence ID" value="TCU33116.1"/>
    <property type="molecule type" value="Genomic_DNA"/>
</dbReference>
<evidence type="ECO:0000256" key="2">
    <source>
        <dbReference type="ARBA" id="ARBA00022670"/>
    </source>
</evidence>
<evidence type="ECO:0000313" key="9">
    <source>
        <dbReference type="EMBL" id="TCU33116.1"/>
    </source>
</evidence>
<keyword evidence="4 8" id="KW-0378">Hydrolase</keyword>
<dbReference type="AlphaFoldDB" id="A0A4R3RNM4"/>
<proteinExistence type="inferred from homology"/>
<evidence type="ECO:0000256" key="4">
    <source>
        <dbReference type="ARBA" id="ARBA00022801"/>
    </source>
</evidence>
<keyword evidence="6" id="KW-0238">DNA-binding</keyword>
<comment type="similarity">
    <text evidence="1 8">Belongs to the SOS response-associated peptidase family.</text>
</comment>
<dbReference type="PANTHER" id="PTHR13604:SF0">
    <property type="entry name" value="ABASIC SITE PROCESSING PROTEIN HMCES"/>
    <property type="match status" value="1"/>
</dbReference>
<keyword evidence="2 8" id="KW-0645">Protease</keyword>
<sequence length="121" mass="13212">MFNFRSEGRHFGGSHRCLIPASAFFEFTGKKYPKAKHRFALKGAPFMAIAGVAPRGEPPPAFTMLTTGPGPDVAPCHNRRVVALQPENWSAWIDLTKPEAELLRPLPEGSLAVEAVRKGSD</sequence>
<dbReference type="Proteomes" id="UP000295507">
    <property type="component" value="Unassembled WGS sequence"/>
</dbReference>
<dbReference type="InterPro" id="IPR036590">
    <property type="entry name" value="SRAP-like"/>
</dbReference>
<dbReference type="GO" id="GO:0006508">
    <property type="term" value="P:proteolysis"/>
    <property type="evidence" value="ECO:0007669"/>
    <property type="project" value="UniProtKB-KW"/>
</dbReference>
<keyword evidence="3" id="KW-0227">DNA damage</keyword>
<dbReference type="Gene3D" id="3.90.1680.10">
    <property type="entry name" value="SOS response associated peptidase-like"/>
    <property type="match status" value="1"/>
</dbReference>
<dbReference type="PANTHER" id="PTHR13604">
    <property type="entry name" value="DC12-RELATED"/>
    <property type="match status" value="1"/>
</dbReference>
<dbReference type="GO" id="GO:0106300">
    <property type="term" value="P:protein-DNA covalent cross-linking repair"/>
    <property type="evidence" value="ECO:0007669"/>
    <property type="project" value="InterPro"/>
</dbReference>
<evidence type="ECO:0000256" key="1">
    <source>
        <dbReference type="ARBA" id="ARBA00008136"/>
    </source>
</evidence>
<dbReference type="EC" id="3.4.-.-" evidence="8"/>
<dbReference type="SUPFAM" id="SSF143081">
    <property type="entry name" value="BB1717-like"/>
    <property type="match status" value="1"/>
</dbReference>
<accession>A0A4R3RNM4</accession>
<reference evidence="9 10" key="1">
    <citation type="submission" date="2019-03" db="EMBL/GenBank/DDBJ databases">
        <title>Genomic Encyclopedia of Type Strains, Phase IV (KMG-V): Genome sequencing to study the core and pangenomes of soil and plant-associated prokaryotes.</title>
        <authorList>
            <person name="Whitman W."/>
        </authorList>
    </citation>
    <scope>NUCLEOTIDE SEQUENCE [LARGE SCALE GENOMIC DNA]</scope>
    <source>
        <strain evidence="9 10">IE4868</strain>
    </source>
</reference>
<evidence type="ECO:0000256" key="7">
    <source>
        <dbReference type="ARBA" id="ARBA00023239"/>
    </source>
</evidence>